<reference evidence="8" key="1">
    <citation type="submission" date="2021-12" db="EMBL/GenBank/DDBJ databases">
        <title>Enterovibrio ZSDZ35 sp. nov. and Enterovibrio ZSDZ42 sp. nov., isolated from coastal seawater in Qingdao.</title>
        <authorList>
            <person name="Zhang P."/>
        </authorList>
    </citation>
    <scope>NUCLEOTIDE SEQUENCE</scope>
    <source>
        <strain evidence="8">ZSDZ42</strain>
    </source>
</reference>
<feature type="transmembrane region" description="Helical" evidence="5">
    <location>
        <begin position="45"/>
        <end position="62"/>
    </location>
</feature>
<dbReference type="InterPro" id="IPR036097">
    <property type="entry name" value="HisK_dim/P_sf"/>
</dbReference>
<dbReference type="PRINTS" id="PR00344">
    <property type="entry name" value="BCTRLSENSOR"/>
</dbReference>
<dbReference type="CDD" id="cd17546">
    <property type="entry name" value="REC_hyHK_CKI1_RcsC-like"/>
    <property type="match status" value="1"/>
</dbReference>
<keyword evidence="5" id="KW-0472">Membrane</keyword>
<dbReference type="EMBL" id="JAJUBC010000024">
    <property type="protein sequence ID" value="MDD1795092.1"/>
    <property type="molecule type" value="Genomic_DNA"/>
</dbReference>
<name>A0ABT5R494_9GAMM</name>
<feature type="modified residue" description="4-aspartylphosphate" evidence="4">
    <location>
        <position position="617"/>
    </location>
</feature>
<dbReference type="PROSITE" id="PS50110">
    <property type="entry name" value="RESPONSE_REGULATORY"/>
    <property type="match status" value="1"/>
</dbReference>
<evidence type="ECO:0000259" key="7">
    <source>
        <dbReference type="PROSITE" id="PS50110"/>
    </source>
</evidence>
<dbReference type="InterPro" id="IPR004358">
    <property type="entry name" value="Sig_transdc_His_kin-like_C"/>
</dbReference>
<feature type="domain" description="Histidine kinase" evidence="6">
    <location>
        <begin position="188"/>
        <end position="414"/>
    </location>
</feature>
<dbReference type="PANTHER" id="PTHR43547">
    <property type="entry name" value="TWO-COMPONENT HISTIDINE KINASE"/>
    <property type="match status" value="1"/>
</dbReference>
<dbReference type="Proteomes" id="UP001149400">
    <property type="component" value="Unassembled WGS sequence"/>
</dbReference>
<dbReference type="Gene3D" id="3.40.50.2300">
    <property type="match status" value="1"/>
</dbReference>
<keyword evidence="5" id="KW-1133">Transmembrane helix</keyword>
<feature type="transmembrane region" description="Helical" evidence="5">
    <location>
        <begin position="12"/>
        <end position="33"/>
    </location>
</feature>
<proteinExistence type="predicted"/>
<dbReference type="Gene3D" id="1.10.287.130">
    <property type="match status" value="1"/>
</dbReference>
<feature type="transmembrane region" description="Helical" evidence="5">
    <location>
        <begin position="151"/>
        <end position="169"/>
    </location>
</feature>
<evidence type="ECO:0000313" key="9">
    <source>
        <dbReference type="Proteomes" id="UP001149400"/>
    </source>
</evidence>
<accession>A0ABT5R494</accession>
<dbReference type="InterPro" id="IPR003594">
    <property type="entry name" value="HATPase_dom"/>
</dbReference>
<dbReference type="InterPro" id="IPR011006">
    <property type="entry name" value="CheY-like_superfamily"/>
</dbReference>
<organism evidence="8 9">
    <name type="scientific">Enterovibrio gelatinilyticus</name>
    <dbReference type="NCBI Taxonomy" id="2899819"/>
    <lineage>
        <taxon>Bacteria</taxon>
        <taxon>Pseudomonadati</taxon>
        <taxon>Pseudomonadota</taxon>
        <taxon>Gammaproteobacteria</taxon>
        <taxon>Vibrionales</taxon>
        <taxon>Vibrionaceae</taxon>
        <taxon>Enterovibrio</taxon>
    </lineage>
</organism>
<dbReference type="RefSeq" id="WP_274165927.1">
    <property type="nucleotide sequence ID" value="NZ_JAJUBC010000024.1"/>
</dbReference>
<feature type="transmembrane region" description="Helical" evidence="5">
    <location>
        <begin position="99"/>
        <end position="123"/>
    </location>
</feature>
<dbReference type="CDD" id="cd00075">
    <property type="entry name" value="HATPase"/>
    <property type="match status" value="1"/>
</dbReference>
<evidence type="ECO:0000256" key="2">
    <source>
        <dbReference type="ARBA" id="ARBA00012438"/>
    </source>
</evidence>
<comment type="caution">
    <text evidence="8">The sequence shown here is derived from an EMBL/GenBank/DDBJ whole genome shotgun (WGS) entry which is preliminary data.</text>
</comment>
<feature type="transmembrane region" description="Helical" evidence="5">
    <location>
        <begin position="74"/>
        <end position="93"/>
    </location>
</feature>
<dbReference type="SMART" id="SM00448">
    <property type="entry name" value="REC"/>
    <property type="match status" value="1"/>
</dbReference>
<keyword evidence="9" id="KW-1185">Reference proteome</keyword>
<evidence type="ECO:0000256" key="5">
    <source>
        <dbReference type="SAM" id="Phobius"/>
    </source>
</evidence>
<evidence type="ECO:0000259" key="6">
    <source>
        <dbReference type="PROSITE" id="PS50109"/>
    </source>
</evidence>
<dbReference type="SUPFAM" id="SSF52172">
    <property type="entry name" value="CheY-like"/>
    <property type="match status" value="1"/>
</dbReference>
<keyword evidence="3 4" id="KW-0597">Phosphoprotein</keyword>
<evidence type="ECO:0000256" key="1">
    <source>
        <dbReference type="ARBA" id="ARBA00000085"/>
    </source>
</evidence>
<evidence type="ECO:0000256" key="3">
    <source>
        <dbReference type="ARBA" id="ARBA00022553"/>
    </source>
</evidence>
<protein>
    <recommendedName>
        <fullName evidence="2">histidine kinase</fullName>
        <ecNumber evidence="2">2.7.13.3</ecNumber>
    </recommendedName>
</protein>
<dbReference type="EC" id="2.7.13.3" evidence="2"/>
<dbReference type="SUPFAM" id="SSF55874">
    <property type="entry name" value="ATPase domain of HSP90 chaperone/DNA topoisomerase II/histidine kinase"/>
    <property type="match status" value="1"/>
</dbReference>
<dbReference type="Pfam" id="PF02518">
    <property type="entry name" value="HATPase_c"/>
    <property type="match status" value="1"/>
</dbReference>
<dbReference type="Pfam" id="PF00072">
    <property type="entry name" value="Response_reg"/>
    <property type="match status" value="1"/>
</dbReference>
<dbReference type="SUPFAM" id="SSF47384">
    <property type="entry name" value="Homodimeric domain of signal transducing histidine kinase"/>
    <property type="match status" value="1"/>
</dbReference>
<dbReference type="InterPro" id="IPR001789">
    <property type="entry name" value="Sig_transdc_resp-reg_receiver"/>
</dbReference>
<dbReference type="PROSITE" id="PS50109">
    <property type="entry name" value="HIS_KIN"/>
    <property type="match status" value="1"/>
</dbReference>
<dbReference type="Gene3D" id="3.30.565.10">
    <property type="entry name" value="Histidine kinase-like ATPase, C-terminal domain"/>
    <property type="match status" value="1"/>
</dbReference>
<sequence>MEAAFRKVYQYAEPNLTLVSWMGLIGFPAYYFIWQYIYPQAYENLPLRLLCCLFFVIVLVRNKLSPVLKERMHWFYQIAISIVLPFFFFYMLLMNNWSTVWLLSFMAAIFLHILLVHITWVMFAQTLAGITMATICAWAEKGYHLAFSMDWTYMPVFLFIYVFGNLFFFRNQQEHETKVSIAKVFGAGIAHEMRNPLSGLCSSIDLIRLTIPDPKDSNNRVYQLREEDVLLLREISDDAMNIIRAGNETIDLLLTSIDENRVSRSTFKKHAVKNVLQYAVDSFGFRSNTDKTAITIRNTDTFDFLGSDTLLKYVIYNLFKNAFHHRIGENFAIEVMVEVGDRENRIIVRDNGQGIPSDIINLIFEDFYTTGRTGNYGLGLPFCRKVMRSFGGEISCDSKVGEWTAFTLAFPSFDSSIAQDIKHNLIKLKSMLMVTDDVDLVQRTTKISKKMGFKLQTIDVLHVLKKPEFDFEYDVIIVDLESVGTNGDVLGHLEPILSFTEAKIIYLHNSSSTCHQSHAVYNPTWIEGLAWRLNTTMVIEQLFFDSVDASIPNKRAQTPSNTETQTIMVVDDSESLRQMTSIILEKQGFNVIQCANGDKAIAMLKQDKQNVDLILMDIEMPVMDGLETSRRIRSSLQAYADVPIIAHTGDNSRPTLEKITSSGMTDFIIKPSEQQQLRDKITTWLS</sequence>
<dbReference type="InterPro" id="IPR036890">
    <property type="entry name" value="HATPase_C_sf"/>
</dbReference>
<dbReference type="SMART" id="SM00387">
    <property type="entry name" value="HATPase_c"/>
    <property type="match status" value="1"/>
</dbReference>
<gene>
    <name evidence="8" type="ORF">LRP50_18345</name>
</gene>
<keyword evidence="5" id="KW-0812">Transmembrane</keyword>
<dbReference type="InterPro" id="IPR005467">
    <property type="entry name" value="His_kinase_dom"/>
</dbReference>
<dbReference type="CDD" id="cd00082">
    <property type="entry name" value="HisKA"/>
    <property type="match status" value="1"/>
</dbReference>
<feature type="domain" description="Response regulatory" evidence="7">
    <location>
        <begin position="566"/>
        <end position="685"/>
    </location>
</feature>
<dbReference type="InterPro" id="IPR003661">
    <property type="entry name" value="HisK_dim/P_dom"/>
</dbReference>
<comment type="catalytic activity">
    <reaction evidence="1">
        <text>ATP + protein L-histidine = ADP + protein N-phospho-L-histidine.</text>
        <dbReference type="EC" id="2.7.13.3"/>
    </reaction>
</comment>
<evidence type="ECO:0000256" key="4">
    <source>
        <dbReference type="PROSITE-ProRule" id="PRU00169"/>
    </source>
</evidence>
<evidence type="ECO:0000313" key="8">
    <source>
        <dbReference type="EMBL" id="MDD1795092.1"/>
    </source>
</evidence>
<dbReference type="PANTHER" id="PTHR43547:SF2">
    <property type="entry name" value="HYBRID SIGNAL TRANSDUCTION HISTIDINE KINASE C"/>
    <property type="match status" value="1"/>
</dbReference>